<feature type="domain" description="Outer-membrane lipoprotein Wza C-terminal" evidence="17">
    <location>
        <begin position="381"/>
        <end position="408"/>
    </location>
</feature>
<dbReference type="RefSeq" id="WP_080731474.1">
    <property type="nucleotide sequence ID" value="NZ_CP006704.1"/>
</dbReference>
<name>A0A076PPY5_COMTE</name>
<dbReference type="GO" id="GO:0006811">
    <property type="term" value="P:monoatomic ion transport"/>
    <property type="evidence" value="ECO:0007669"/>
    <property type="project" value="UniProtKB-KW"/>
</dbReference>
<dbReference type="GO" id="GO:0015288">
    <property type="term" value="F:porin activity"/>
    <property type="evidence" value="ECO:0007669"/>
    <property type="project" value="UniProtKB-KW"/>
</dbReference>
<dbReference type="Pfam" id="PF22461">
    <property type="entry name" value="SLBB_2"/>
    <property type="match status" value="2"/>
</dbReference>
<protein>
    <submittedName>
        <fullName evidence="19">Periplasmic protein involved in polysaccharide export</fullName>
    </submittedName>
</protein>
<sequence>MHQKIEYKCLKNFKYCLFAVQVLLVSSLAGCALAPGQFMQQGFANDLIKPLQNYGASSIDENKEQKFNSSKEVTDQVKISTNQLINITSDLIRVQNRNKSYELSSEVRALFGTPRPYQIGPGDILNIVVWDHPELALIPAASSLTSDVSSVSPVGNGYNVSSAGYIQFPYVGGVNLEGLTEFEARDVLTQKLSKYVKKPRITLRIQSYRSGRVYIDGEVRAPGLQAINDIPMTLPEAINRAGGFTVLADRASVMISRDGKTTAIDMQRLLELGINPSLILLSKGDLVRVLSKEESKVYILGEVTRPMAQPLRNGKLSLNEALGEAGGISTITGDPKQVYVVRPLPDGNSEIFHLDASSPMAYALSEGFALKSRDVVYVDPAPVVRWNRVISQILPSALAINNASAAATR</sequence>
<evidence type="ECO:0000256" key="13">
    <source>
        <dbReference type="ARBA" id="ARBA00023237"/>
    </source>
</evidence>
<evidence type="ECO:0000256" key="15">
    <source>
        <dbReference type="SAM" id="SignalP"/>
    </source>
</evidence>
<proteinExistence type="inferred from homology"/>
<evidence type="ECO:0000259" key="16">
    <source>
        <dbReference type="Pfam" id="PF02563"/>
    </source>
</evidence>
<keyword evidence="7 15" id="KW-0732">Signal</keyword>
<organism evidence="19 20">
    <name type="scientific">Comamonas testosteroni TK102</name>
    <dbReference type="NCBI Taxonomy" id="1392005"/>
    <lineage>
        <taxon>Bacteria</taxon>
        <taxon>Pseudomonadati</taxon>
        <taxon>Pseudomonadota</taxon>
        <taxon>Betaproteobacteria</taxon>
        <taxon>Burkholderiales</taxon>
        <taxon>Comamonadaceae</taxon>
        <taxon>Comamonas</taxon>
    </lineage>
</organism>
<feature type="signal peptide" evidence="15">
    <location>
        <begin position="1"/>
        <end position="34"/>
    </location>
</feature>
<dbReference type="GO" id="GO:0046930">
    <property type="term" value="C:pore complex"/>
    <property type="evidence" value="ECO:0007669"/>
    <property type="project" value="UniProtKB-KW"/>
</dbReference>
<keyword evidence="6" id="KW-0812">Transmembrane</keyword>
<feature type="domain" description="SLBB" evidence="18">
    <location>
        <begin position="296"/>
        <end position="378"/>
    </location>
</feature>
<dbReference type="Proteomes" id="UP000028782">
    <property type="component" value="Chromosome"/>
</dbReference>
<evidence type="ECO:0000256" key="12">
    <source>
        <dbReference type="ARBA" id="ARBA00023139"/>
    </source>
</evidence>
<evidence type="ECO:0000256" key="8">
    <source>
        <dbReference type="ARBA" id="ARBA00023047"/>
    </source>
</evidence>
<feature type="chain" id="PRO_5001716565" evidence="15">
    <location>
        <begin position="35"/>
        <end position="409"/>
    </location>
</feature>
<evidence type="ECO:0000313" key="19">
    <source>
        <dbReference type="EMBL" id="AIJ45745.1"/>
    </source>
</evidence>
<dbReference type="GO" id="GO:0009279">
    <property type="term" value="C:cell outer membrane"/>
    <property type="evidence" value="ECO:0007669"/>
    <property type="project" value="UniProtKB-SubCell"/>
</dbReference>
<keyword evidence="8" id="KW-0625">Polysaccharide transport</keyword>
<keyword evidence="10" id="KW-0626">Porin</keyword>
<evidence type="ECO:0000259" key="17">
    <source>
        <dbReference type="Pfam" id="PF18412"/>
    </source>
</evidence>
<dbReference type="PROSITE" id="PS51257">
    <property type="entry name" value="PROKAR_LIPOPROTEIN"/>
    <property type="match status" value="1"/>
</dbReference>
<evidence type="ECO:0000256" key="11">
    <source>
        <dbReference type="ARBA" id="ARBA00023136"/>
    </source>
</evidence>
<evidence type="ECO:0000256" key="4">
    <source>
        <dbReference type="ARBA" id="ARBA00022452"/>
    </source>
</evidence>
<dbReference type="EMBL" id="CP006704">
    <property type="protein sequence ID" value="AIJ45745.1"/>
    <property type="molecule type" value="Genomic_DNA"/>
</dbReference>
<dbReference type="HOGENOM" id="CLU_038343_4_2_4"/>
<evidence type="ECO:0000313" key="20">
    <source>
        <dbReference type="Proteomes" id="UP000028782"/>
    </source>
</evidence>
<evidence type="ECO:0000256" key="5">
    <source>
        <dbReference type="ARBA" id="ARBA00022597"/>
    </source>
</evidence>
<dbReference type="GO" id="GO:0015159">
    <property type="term" value="F:polysaccharide transmembrane transporter activity"/>
    <property type="evidence" value="ECO:0007669"/>
    <property type="project" value="InterPro"/>
</dbReference>
<dbReference type="Gene3D" id="3.30.1950.10">
    <property type="entry name" value="wza like domain"/>
    <property type="match status" value="1"/>
</dbReference>
<evidence type="ECO:0000256" key="3">
    <source>
        <dbReference type="ARBA" id="ARBA00022448"/>
    </source>
</evidence>
<keyword evidence="4" id="KW-1134">Transmembrane beta strand</keyword>
<evidence type="ECO:0000259" key="18">
    <source>
        <dbReference type="Pfam" id="PF22461"/>
    </source>
</evidence>
<dbReference type="Pfam" id="PF02563">
    <property type="entry name" value="Poly_export"/>
    <property type="match status" value="1"/>
</dbReference>
<dbReference type="InterPro" id="IPR049712">
    <property type="entry name" value="Poly_export"/>
</dbReference>
<dbReference type="PANTHER" id="PTHR33619:SF3">
    <property type="entry name" value="POLYSACCHARIDE EXPORT PROTEIN GFCE-RELATED"/>
    <property type="match status" value="1"/>
</dbReference>
<evidence type="ECO:0000256" key="1">
    <source>
        <dbReference type="ARBA" id="ARBA00004571"/>
    </source>
</evidence>
<dbReference type="InterPro" id="IPR003715">
    <property type="entry name" value="Poly_export_N"/>
</dbReference>
<evidence type="ECO:0000256" key="2">
    <source>
        <dbReference type="ARBA" id="ARBA00009450"/>
    </source>
</evidence>
<dbReference type="Gene3D" id="1.20.5.70">
    <property type="match status" value="1"/>
</dbReference>
<keyword evidence="5" id="KW-0762">Sugar transport</keyword>
<feature type="domain" description="Polysaccharide export protein N-terminal" evidence="16">
    <location>
        <begin position="114"/>
        <end position="205"/>
    </location>
</feature>
<dbReference type="InterPro" id="IPR040716">
    <property type="entry name" value="Wza_C"/>
</dbReference>
<gene>
    <name evidence="19" type="ORF">O987_07993</name>
</gene>
<keyword evidence="14" id="KW-0449">Lipoprotein</keyword>
<dbReference type="AlphaFoldDB" id="A0A076PPY5"/>
<dbReference type="InterPro" id="IPR054765">
    <property type="entry name" value="SLBB_dom"/>
</dbReference>
<dbReference type="PANTHER" id="PTHR33619">
    <property type="entry name" value="POLYSACCHARIDE EXPORT PROTEIN GFCE-RELATED"/>
    <property type="match status" value="1"/>
</dbReference>
<keyword evidence="3" id="KW-0813">Transport</keyword>
<keyword evidence="12" id="KW-0564">Palmitate</keyword>
<evidence type="ECO:0000256" key="9">
    <source>
        <dbReference type="ARBA" id="ARBA00023065"/>
    </source>
</evidence>
<comment type="similarity">
    <text evidence="2">Belongs to the BexD/CtrA/VexA family.</text>
</comment>
<keyword evidence="13" id="KW-0998">Cell outer membrane</keyword>
<dbReference type="Gene3D" id="3.10.560.10">
    <property type="entry name" value="Outer membrane lipoprotein wza domain like"/>
    <property type="match status" value="2"/>
</dbReference>
<evidence type="ECO:0000256" key="6">
    <source>
        <dbReference type="ARBA" id="ARBA00022692"/>
    </source>
</evidence>
<keyword evidence="11" id="KW-0472">Membrane</keyword>
<dbReference type="Pfam" id="PF18412">
    <property type="entry name" value="Wza_C"/>
    <property type="match status" value="1"/>
</dbReference>
<keyword evidence="9" id="KW-0406">Ion transport</keyword>
<evidence type="ECO:0000256" key="10">
    <source>
        <dbReference type="ARBA" id="ARBA00023114"/>
    </source>
</evidence>
<accession>A0A076PPY5</accession>
<feature type="domain" description="SLBB" evidence="18">
    <location>
        <begin position="212"/>
        <end position="289"/>
    </location>
</feature>
<dbReference type="KEGG" id="ctes:O987_07993"/>
<evidence type="ECO:0000256" key="14">
    <source>
        <dbReference type="ARBA" id="ARBA00023288"/>
    </source>
</evidence>
<evidence type="ECO:0000256" key="7">
    <source>
        <dbReference type="ARBA" id="ARBA00022729"/>
    </source>
</evidence>
<reference evidence="19 20" key="1">
    <citation type="journal article" date="2014" name="Genome Announc.">
        <title>Complete Genome Sequence of Polychlorinated Biphenyl Degrader Comamonas testosteroni TK102 (NBRC 109938).</title>
        <authorList>
            <person name="Fukuda K."/>
            <person name="Hosoyama A."/>
            <person name="Tsuchikane K."/>
            <person name="Ohji S."/>
            <person name="Yamazoe A."/>
            <person name="Fujita N."/>
            <person name="Shintani M."/>
            <person name="Kimbara K."/>
        </authorList>
    </citation>
    <scope>NUCLEOTIDE SEQUENCE [LARGE SCALE GENOMIC DNA]</scope>
    <source>
        <strain evidence="19">TK102</strain>
    </source>
</reference>
<comment type="subcellular location">
    <subcellularLocation>
        <location evidence="1">Cell outer membrane</location>
        <topology evidence="1">Multi-pass membrane protein</topology>
    </subcellularLocation>
</comment>